<gene>
    <name evidence="2" type="ORF">BDW02DRAFT_333641</name>
</gene>
<dbReference type="Proteomes" id="UP000800040">
    <property type="component" value="Unassembled WGS sequence"/>
</dbReference>
<evidence type="ECO:0000313" key="2">
    <source>
        <dbReference type="EMBL" id="KAF1834395.1"/>
    </source>
</evidence>
<protein>
    <submittedName>
        <fullName evidence="2">Uncharacterized protein</fullName>
    </submittedName>
</protein>
<feature type="compositionally biased region" description="Acidic residues" evidence="1">
    <location>
        <begin position="418"/>
        <end position="437"/>
    </location>
</feature>
<dbReference type="OrthoDB" id="4252443at2759"/>
<evidence type="ECO:0000313" key="3">
    <source>
        <dbReference type="Proteomes" id="UP000800040"/>
    </source>
</evidence>
<organism evidence="2 3">
    <name type="scientific">Decorospora gaudefroyi</name>
    <dbReference type="NCBI Taxonomy" id="184978"/>
    <lineage>
        <taxon>Eukaryota</taxon>
        <taxon>Fungi</taxon>
        <taxon>Dikarya</taxon>
        <taxon>Ascomycota</taxon>
        <taxon>Pezizomycotina</taxon>
        <taxon>Dothideomycetes</taxon>
        <taxon>Pleosporomycetidae</taxon>
        <taxon>Pleosporales</taxon>
        <taxon>Pleosporineae</taxon>
        <taxon>Pleosporaceae</taxon>
        <taxon>Decorospora</taxon>
    </lineage>
</organism>
<reference evidence="2" key="1">
    <citation type="submission" date="2020-01" db="EMBL/GenBank/DDBJ databases">
        <authorList>
            <consortium name="DOE Joint Genome Institute"/>
            <person name="Haridas S."/>
            <person name="Albert R."/>
            <person name="Binder M."/>
            <person name="Bloem J."/>
            <person name="Labutti K."/>
            <person name="Salamov A."/>
            <person name="Andreopoulos B."/>
            <person name="Baker S.E."/>
            <person name="Barry K."/>
            <person name="Bills G."/>
            <person name="Bluhm B.H."/>
            <person name="Cannon C."/>
            <person name="Castanera R."/>
            <person name="Culley D.E."/>
            <person name="Daum C."/>
            <person name="Ezra D."/>
            <person name="Gonzalez J.B."/>
            <person name="Henrissat B."/>
            <person name="Kuo A."/>
            <person name="Liang C."/>
            <person name="Lipzen A."/>
            <person name="Lutzoni F."/>
            <person name="Magnuson J."/>
            <person name="Mondo S."/>
            <person name="Nolan M."/>
            <person name="Ohm R."/>
            <person name="Pangilinan J."/>
            <person name="Park H.-J."/>
            <person name="Ramirez L."/>
            <person name="Alfaro M."/>
            <person name="Sun H."/>
            <person name="Tritt A."/>
            <person name="Yoshinaga Y."/>
            <person name="Zwiers L.-H."/>
            <person name="Turgeon B.G."/>
            <person name="Goodwin S.B."/>
            <person name="Spatafora J.W."/>
            <person name="Crous P.W."/>
            <person name="Grigoriev I.V."/>
        </authorList>
    </citation>
    <scope>NUCLEOTIDE SEQUENCE</scope>
    <source>
        <strain evidence="2">P77</strain>
    </source>
</reference>
<name>A0A6A5K991_9PLEO</name>
<dbReference type="AlphaFoldDB" id="A0A6A5K991"/>
<feature type="region of interest" description="Disordered" evidence="1">
    <location>
        <begin position="415"/>
        <end position="437"/>
    </location>
</feature>
<accession>A0A6A5K991</accession>
<evidence type="ECO:0000256" key="1">
    <source>
        <dbReference type="SAM" id="MobiDB-lite"/>
    </source>
</evidence>
<dbReference type="EMBL" id="ML975302">
    <property type="protein sequence ID" value="KAF1834395.1"/>
    <property type="molecule type" value="Genomic_DNA"/>
</dbReference>
<sequence length="437" mass="50628">MRGPIVGRSGVRTATINNVTARLHLMLRNSLMAFKLLMPELYRTIDLSSHNADIDCEPQGLRHLKVPPDFIHRKWTRHDYLVFEKQQNFIKTLRAKPGLGKCVRELCWTITAVPHCEDMEWEDVELRREVLEKYSKVEHIKDEYGECSCASGELRRLMLAQEPVWQVFHGFVNVLKVDICWLIKQRPYALPRSLFPLVTSIRLSGCMTRELVECMLVQSAQQLRKLELHNLLQWSNVKPPLPAFTDLDHLLRYADIEEAPHEPIPGTRRMAGALNPFVGKCVALTSLCITTVGFVERWLTISPWDIRRYAEWAQFIRSVRSTLRFFTFKQGFDRNYYYTPRGSRPGLRNCPYTPIDKLFNSWILPALLEAPWPRIERMEFTGVGSPIELGCSKRAFPDESRETLRALLPDGAQLLIEGEPERDYEDPEEDNDGLLYG</sequence>
<keyword evidence="3" id="KW-1185">Reference proteome</keyword>
<proteinExistence type="predicted"/>